<comment type="caution">
    <text evidence="5">The sequence shown here is derived from an EMBL/GenBank/DDBJ whole genome shotgun (WGS) entry which is preliminary data.</text>
</comment>
<evidence type="ECO:0000256" key="4">
    <source>
        <dbReference type="SAM" id="SignalP"/>
    </source>
</evidence>
<dbReference type="AlphaFoldDB" id="A0A813GEV4"/>
<keyword evidence="3" id="KW-0934">Plastid</keyword>
<accession>A0A813GEV4</accession>
<organism evidence="5 6">
    <name type="scientific">Polarella glacialis</name>
    <name type="common">Dinoflagellate</name>
    <dbReference type="NCBI Taxonomy" id="89957"/>
    <lineage>
        <taxon>Eukaryota</taxon>
        <taxon>Sar</taxon>
        <taxon>Alveolata</taxon>
        <taxon>Dinophyceae</taxon>
        <taxon>Suessiales</taxon>
        <taxon>Suessiaceae</taxon>
        <taxon>Polarella</taxon>
    </lineage>
</organism>
<dbReference type="EMBL" id="CAJNNV010028029">
    <property type="protein sequence ID" value="CAE8622662.1"/>
    <property type="molecule type" value="Genomic_DNA"/>
</dbReference>
<evidence type="ECO:0000256" key="3">
    <source>
        <dbReference type="ARBA" id="ARBA00022640"/>
    </source>
</evidence>
<dbReference type="Pfam" id="PF00504">
    <property type="entry name" value="Chloroa_b-bind"/>
    <property type="match status" value="1"/>
</dbReference>
<dbReference type="InterPro" id="IPR022796">
    <property type="entry name" value="Chloroa_b-bind"/>
</dbReference>
<gene>
    <name evidence="5" type="ORF">PGLA1383_LOCUS40077</name>
</gene>
<dbReference type="SUPFAM" id="SSF103511">
    <property type="entry name" value="Chlorophyll a-b binding protein"/>
    <property type="match status" value="1"/>
</dbReference>
<dbReference type="OrthoDB" id="423598at2759"/>
<evidence type="ECO:0000313" key="6">
    <source>
        <dbReference type="Proteomes" id="UP000654075"/>
    </source>
</evidence>
<evidence type="ECO:0000256" key="1">
    <source>
        <dbReference type="ARBA" id="ARBA00004229"/>
    </source>
</evidence>
<sequence>MSKLALTCTVAVAGAFVANTLDRPTFLPGRLSSAQVVGTFQALRPNAANLFPSDLPLGSKTSRSIGLSVVVAATGLTAVVGSSRRLSRQAAGAIGKFDPAHQVGVTAPLGYFDPVGICEKGDKVGFRRLRAAEIKHGRVAMMACLGSLVQHYLRFPGFENVP</sequence>
<protein>
    <submittedName>
        <fullName evidence="5">Uncharacterized protein</fullName>
    </submittedName>
</protein>
<name>A0A813GEV4_POLGL</name>
<keyword evidence="6" id="KW-1185">Reference proteome</keyword>
<reference evidence="5" key="1">
    <citation type="submission" date="2021-02" db="EMBL/GenBank/DDBJ databases">
        <authorList>
            <person name="Dougan E. K."/>
            <person name="Rhodes N."/>
            <person name="Thang M."/>
            <person name="Chan C."/>
        </authorList>
    </citation>
    <scope>NUCLEOTIDE SEQUENCE</scope>
</reference>
<dbReference type="Proteomes" id="UP000654075">
    <property type="component" value="Unassembled WGS sequence"/>
</dbReference>
<keyword evidence="4" id="KW-0732">Signal</keyword>
<feature type="chain" id="PRO_5032784583" evidence="4">
    <location>
        <begin position="16"/>
        <end position="162"/>
    </location>
</feature>
<dbReference type="GO" id="GO:0009507">
    <property type="term" value="C:chloroplast"/>
    <property type="evidence" value="ECO:0007669"/>
    <property type="project" value="UniProtKB-SubCell"/>
</dbReference>
<feature type="signal peptide" evidence="4">
    <location>
        <begin position="1"/>
        <end position="15"/>
    </location>
</feature>
<comment type="subcellular location">
    <subcellularLocation>
        <location evidence="1">Plastid</location>
        <location evidence="1">Chloroplast</location>
    </subcellularLocation>
</comment>
<dbReference type="Gene3D" id="1.10.3460.10">
    <property type="entry name" value="Chlorophyll a/b binding protein domain"/>
    <property type="match status" value="1"/>
</dbReference>
<evidence type="ECO:0000313" key="5">
    <source>
        <dbReference type="EMBL" id="CAE8622662.1"/>
    </source>
</evidence>
<proteinExistence type="predicted"/>
<keyword evidence="2" id="KW-0150">Chloroplast</keyword>
<evidence type="ECO:0000256" key="2">
    <source>
        <dbReference type="ARBA" id="ARBA00022528"/>
    </source>
</evidence>